<dbReference type="RefSeq" id="WP_090156714.1">
    <property type="nucleotide sequence ID" value="NZ_FNAN01000022.1"/>
</dbReference>
<dbReference type="InterPro" id="IPR025586">
    <property type="entry name" value="PcfJ"/>
</dbReference>
<dbReference type="Proteomes" id="UP000198748">
    <property type="component" value="Unassembled WGS sequence"/>
</dbReference>
<organism evidence="1 2">
    <name type="scientific">Dyadobacter soli</name>
    <dbReference type="NCBI Taxonomy" id="659014"/>
    <lineage>
        <taxon>Bacteria</taxon>
        <taxon>Pseudomonadati</taxon>
        <taxon>Bacteroidota</taxon>
        <taxon>Cytophagia</taxon>
        <taxon>Cytophagales</taxon>
        <taxon>Spirosomataceae</taxon>
        <taxon>Dyadobacter</taxon>
    </lineage>
</organism>
<dbReference type="OrthoDB" id="700137at2"/>
<dbReference type="AlphaFoldDB" id="A0A1G7WK94"/>
<evidence type="ECO:0000313" key="2">
    <source>
        <dbReference type="Proteomes" id="UP000198748"/>
    </source>
</evidence>
<name>A0A1G7WK94_9BACT</name>
<accession>A0A1G7WK94</accession>
<reference evidence="2" key="1">
    <citation type="submission" date="2016-10" db="EMBL/GenBank/DDBJ databases">
        <authorList>
            <person name="Varghese N."/>
            <person name="Submissions S."/>
        </authorList>
    </citation>
    <scope>NUCLEOTIDE SEQUENCE [LARGE SCALE GENOMIC DNA]</scope>
    <source>
        <strain evidence="2">DSM 25329</strain>
    </source>
</reference>
<gene>
    <name evidence="1" type="ORF">SAMN04487996_12280</name>
</gene>
<dbReference type="EMBL" id="FNAN01000022">
    <property type="protein sequence ID" value="SDG72415.1"/>
    <property type="molecule type" value="Genomic_DNA"/>
</dbReference>
<proteinExistence type="predicted"/>
<dbReference type="STRING" id="659014.SAMN04487996_12280"/>
<evidence type="ECO:0000313" key="1">
    <source>
        <dbReference type="EMBL" id="SDG72415.1"/>
    </source>
</evidence>
<dbReference type="Pfam" id="PF14284">
    <property type="entry name" value="PcfJ"/>
    <property type="match status" value="1"/>
</dbReference>
<keyword evidence="2" id="KW-1185">Reference proteome</keyword>
<protein>
    <submittedName>
        <fullName evidence="1">PcfJ-like protein</fullName>
    </submittedName>
</protein>
<sequence length="434" mass="50079">MKPRTKFHKKVALVRQGLKPATEKQINWGIGHVFQRSGFINKLSLWCLECGHQWKVKGNLMPVLAGCTCPGCDRELKISQSRKRKHEEAAYFTICSKVKEFQVIRTFYLTRFCARNNAARVACTEVMQHWIDGKGNFCLYSKMVNGMSYYYDLWIKNSDMELRDYTTRGAILRSEIVPNAIYAKGSFLPEIKRNGFTGDFHGHSPFVFLRRLLIDSKMETLLKSGQHKMLRYYLGRGASSVDKYWNSIKICIRNGYTIPSASMWVDYIELLAHFNKDLLSSHYVCPVDLKISHDTLVRKKREAFERARIAEMREKTEIAQIEYQKQKGAFFGLAFTNGQITVKVLETVQDFMLEGDRLKHCVFASEYYKRPDSLVLSARIGDEPIETIELSLSNLKILQARGWDNKPTEYHSEIINLVDSNLHAINAILTKSQP</sequence>